<keyword evidence="7" id="KW-1185">Reference proteome</keyword>
<name>A0AAN9LKV9_PHACN</name>
<comment type="caution">
    <text evidence="6">The sequence shown here is derived from an EMBL/GenBank/DDBJ whole genome shotgun (WGS) entry which is preliminary data.</text>
</comment>
<sequence length="276" mass="28878">MRALLITLFLFISVVVAEEAGVGKVVNPAEDAGIGETVDPAKEAEITVAITPAKDHGIGGTGGTKDPAEDAGVGETTDPAEDAGIGETMNPAEDAGVGETMDPAEEAGIGETTNLAKHVGISKAINHILNGQPQAYKSPRFKRFVTHCSSHVAETCSDPMHHDGGIHSPFGLSFCLFDSMEACLVDHKASLYPSTSSENLNPKPTKVQYLPVLIQTVKFQTVLRTCSQVTAQSCLSGSNVDASVLAACLLPSLNQCVYPTQVSPPSGKTSLIVYMI</sequence>
<evidence type="ECO:0000256" key="4">
    <source>
        <dbReference type="SAM" id="MobiDB-lite"/>
    </source>
</evidence>
<evidence type="ECO:0000256" key="5">
    <source>
        <dbReference type="SAM" id="SignalP"/>
    </source>
</evidence>
<evidence type="ECO:0000256" key="3">
    <source>
        <dbReference type="ARBA" id="ARBA00022729"/>
    </source>
</evidence>
<dbReference type="InterPro" id="IPR003387">
    <property type="entry name" value="Nodulin"/>
</dbReference>
<reference evidence="6 7" key="1">
    <citation type="submission" date="2024-01" db="EMBL/GenBank/DDBJ databases">
        <title>The genomes of 5 underutilized Papilionoideae crops provide insights into root nodulation and disease resistanc.</title>
        <authorList>
            <person name="Jiang F."/>
        </authorList>
    </citation>
    <scope>NUCLEOTIDE SEQUENCE [LARGE SCALE GENOMIC DNA]</scope>
    <source>
        <strain evidence="6">JINMINGXINNONG_FW02</strain>
        <tissue evidence="6">Leaves</tissue>
    </source>
</reference>
<gene>
    <name evidence="6" type="ORF">VNO80_28158</name>
</gene>
<protein>
    <submittedName>
        <fullName evidence="6">Uncharacterized protein</fullName>
    </submittedName>
</protein>
<dbReference type="EMBL" id="JAYMYR010000010">
    <property type="protein sequence ID" value="KAK7335983.1"/>
    <property type="molecule type" value="Genomic_DNA"/>
</dbReference>
<evidence type="ECO:0000313" key="7">
    <source>
        <dbReference type="Proteomes" id="UP001374584"/>
    </source>
</evidence>
<keyword evidence="3 5" id="KW-0732">Signal</keyword>
<keyword evidence="2" id="KW-0536">Nodulation</keyword>
<evidence type="ECO:0000256" key="2">
    <source>
        <dbReference type="ARBA" id="ARBA00022458"/>
    </source>
</evidence>
<dbReference type="Proteomes" id="UP001374584">
    <property type="component" value="Unassembled WGS sequence"/>
</dbReference>
<feature type="chain" id="PRO_5042877467" evidence="5">
    <location>
        <begin position="18"/>
        <end position="276"/>
    </location>
</feature>
<evidence type="ECO:0000256" key="1">
    <source>
        <dbReference type="ARBA" id="ARBA00010119"/>
    </source>
</evidence>
<dbReference type="AlphaFoldDB" id="A0AAN9LKV9"/>
<comment type="similarity">
    <text evidence="1">Belongs to the nodulin 20 family.</text>
</comment>
<organism evidence="6 7">
    <name type="scientific">Phaseolus coccineus</name>
    <name type="common">Scarlet runner bean</name>
    <name type="synonym">Phaseolus multiflorus</name>
    <dbReference type="NCBI Taxonomy" id="3886"/>
    <lineage>
        <taxon>Eukaryota</taxon>
        <taxon>Viridiplantae</taxon>
        <taxon>Streptophyta</taxon>
        <taxon>Embryophyta</taxon>
        <taxon>Tracheophyta</taxon>
        <taxon>Spermatophyta</taxon>
        <taxon>Magnoliopsida</taxon>
        <taxon>eudicotyledons</taxon>
        <taxon>Gunneridae</taxon>
        <taxon>Pentapetalae</taxon>
        <taxon>rosids</taxon>
        <taxon>fabids</taxon>
        <taxon>Fabales</taxon>
        <taxon>Fabaceae</taxon>
        <taxon>Papilionoideae</taxon>
        <taxon>50 kb inversion clade</taxon>
        <taxon>NPAAA clade</taxon>
        <taxon>indigoferoid/millettioid clade</taxon>
        <taxon>Phaseoleae</taxon>
        <taxon>Phaseolus</taxon>
    </lineage>
</organism>
<proteinExistence type="inferred from homology"/>
<evidence type="ECO:0000313" key="6">
    <source>
        <dbReference type="EMBL" id="KAK7335983.1"/>
    </source>
</evidence>
<accession>A0AAN9LKV9</accession>
<dbReference type="GO" id="GO:0009877">
    <property type="term" value="P:nodulation"/>
    <property type="evidence" value="ECO:0007669"/>
    <property type="project" value="UniProtKB-KW"/>
</dbReference>
<feature type="region of interest" description="Disordered" evidence="4">
    <location>
        <begin position="53"/>
        <end position="94"/>
    </location>
</feature>
<feature type="signal peptide" evidence="5">
    <location>
        <begin position="1"/>
        <end position="17"/>
    </location>
</feature>
<dbReference type="Pfam" id="PF02451">
    <property type="entry name" value="Nodulin"/>
    <property type="match status" value="2"/>
</dbReference>